<protein>
    <submittedName>
        <fullName evidence="2">Uncharacterized protein</fullName>
    </submittedName>
</protein>
<proteinExistence type="predicted"/>
<dbReference type="EMBL" id="CADCUN010000275">
    <property type="protein sequence ID" value="CAA9408408.1"/>
    <property type="molecule type" value="Genomic_DNA"/>
</dbReference>
<gene>
    <name evidence="2" type="ORF">AVDCRST_MAG60-2507</name>
</gene>
<reference evidence="2" key="1">
    <citation type="submission" date="2020-02" db="EMBL/GenBank/DDBJ databases">
        <authorList>
            <person name="Meier V. D."/>
        </authorList>
    </citation>
    <scope>NUCLEOTIDE SEQUENCE</scope>
    <source>
        <strain evidence="2">AVDCRST_MAG60</strain>
    </source>
</reference>
<evidence type="ECO:0000313" key="2">
    <source>
        <dbReference type="EMBL" id="CAA9408408.1"/>
    </source>
</evidence>
<evidence type="ECO:0000256" key="1">
    <source>
        <dbReference type="SAM" id="MobiDB-lite"/>
    </source>
</evidence>
<name>A0A6J4P7F0_9ACTN</name>
<dbReference type="AlphaFoldDB" id="A0A6J4P7F0"/>
<organism evidence="2">
    <name type="scientific">uncultured Nocardioides sp</name>
    <dbReference type="NCBI Taxonomy" id="198441"/>
    <lineage>
        <taxon>Bacteria</taxon>
        <taxon>Bacillati</taxon>
        <taxon>Actinomycetota</taxon>
        <taxon>Actinomycetes</taxon>
        <taxon>Propionibacteriales</taxon>
        <taxon>Nocardioidaceae</taxon>
        <taxon>Nocardioides</taxon>
        <taxon>environmental samples</taxon>
    </lineage>
</organism>
<accession>A0A6J4P7F0</accession>
<feature type="non-terminal residue" evidence="2">
    <location>
        <position position="1"/>
    </location>
</feature>
<sequence>GDVQRAQPAPEPAHHPHRRPL</sequence>
<feature type="non-terminal residue" evidence="2">
    <location>
        <position position="21"/>
    </location>
</feature>
<feature type="region of interest" description="Disordered" evidence="1">
    <location>
        <begin position="1"/>
        <end position="21"/>
    </location>
</feature>